<proteinExistence type="predicted"/>
<dbReference type="EMBL" id="CP053942">
    <property type="protein sequence ID" value="QKG94354.1"/>
    <property type="molecule type" value="Genomic_DNA"/>
</dbReference>
<keyword evidence="2" id="KW-0238">DNA-binding</keyword>
<evidence type="ECO:0000259" key="4">
    <source>
        <dbReference type="Pfam" id="PF08753"/>
    </source>
</evidence>
<accession>A0A7D3Y1Z0</accession>
<name>A0A7D3Y1Z0_9EURY</name>
<feature type="domain" description="Transcription factor NikR nickel binding C-terminal" evidence="4">
    <location>
        <begin position="55"/>
        <end position="125"/>
    </location>
</feature>
<dbReference type="InterPro" id="IPR010985">
    <property type="entry name" value="Ribbon_hlx_hlx"/>
</dbReference>
<dbReference type="SUPFAM" id="SSF47598">
    <property type="entry name" value="Ribbon-helix-helix"/>
    <property type="match status" value="1"/>
</dbReference>
<dbReference type="Proteomes" id="UP000505020">
    <property type="component" value="Plasmid pHAR01"/>
</dbReference>
<dbReference type="Pfam" id="PF08753">
    <property type="entry name" value="NikR_C"/>
    <property type="match status" value="1"/>
</dbReference>
<dbReference type="PANTHER" id="PTHR34719">
    <property type="entry name" value="NICKEL-RESPONSIVE REGULATOR"/>
    <property type="match status" value="1"/>
</dbReference>
<evidence type="ECO:0000313" key="6">
    <source>
        <dbReference type="Proteomes" id="UP000505020"/>
    </source>
</evidence>
<dbReference type="GeneID" id="55596512"/>
<dbReference type="SUPFAM" id="SSF55021">
    <property type="entry name" value="ACT-like"/>
    <property type="match status" value="1"/>
</dbReference>
<dbReference type="InterPro" id="IPR027271">
    <property type="entry name" value="Acetolactate_synth/TF_NikR_C"/>
</dbReference>
<dbReference type="GO" id="GO:0006355">
    <property type="term" value="P:regulation of DNA-templated transcription"/>
    <property type="evidence" value="ECO:0007669"/>
    <property type="project" value="InterPro"/>
</dbReference>
<reference evidence="5 6" key="1">
    <citation type="submission" date="2020-05" db="EMBL/GenBank/DDBJ databases">
        <title>Halorubrum RHB-C sp.nov., an extremely halophilic archaeon isolated from solar salt farm.</title>
        <authorList>
            <person name="Ho H."/>
            <person name="Danganan R.E."/>
            <person name="Dedeles G.R."/>
            <person name="Kim S.-G."/>
        </authorList>
    </citation>
    <scope>NUCLEOTIDE SEQUENCE [LARGE SCALE GENOMIC DNA]</scope>
    <source>
        <strain evidence="5 6">RHB-C</strain>
        <plasmid evidence="6">phar01</plasmid>
    </source>
</reference>
<keyword evidence="1" id="KW-0805">Transcription regulation</keyword>
<gene>
    <name evidence="5" type="ORF">HPS36_15880</name>
</gene>
<keyword evidence="5" id="KW-0614">Plasmid</keyword>
<dbReference type="GO" id="GO:0003677">
    <property type="term" value="F:DNA binding"/>
    <property type="evidence" value="ECO:0007669"/>
    <property type="project" value="TreeGrafter"/>
</dbReference>
<dbReference type="Gene3D" id="3.30.70.1150">
    <property type="entry name" value="ACT-like. Chain A, domain 2"/>
    <property type="match status" value="1"/>
</dbReference>
<keyword evidence="6" id="KW-1185">Reference proteome</keyword>
<dbReference type="Gene3D" id="1.10.1220.10">
    <property type="entry name" value="Met repressor-like"/>
    <property type="match status" value="1"/>
</dbReference>
<evidence type="ECO:0000256" key="2">
    <source>
        <dbReference type="ARBA" id="ARBA00023125"/>
    </source>
</evidence>
<dbReference type="AlphaFoldDB" id="A0A7D3Y1Z0"/>
<dbReference type="InterPro" id="IPR014864">
    <property type="entry name" value="TF_NikR_Ni-bd_C"/>
</dbReference>
<evidence type="ECO:0000313" key="5">
    <source>
        <dbReference type="EMBL" id="QKG94354.1"/>
    </source>
</evidence>
<dbReference type="PANTHER" id="PTHR34719:SF2">
    <property type="entry name" value="NICKEL-RESPONSIVE REGULATOR"/>
    <property type="match status" value="1"/>
</dbReference>
<protein>
    <submittedName>
        <fullName evidence="5">CopG family transcriptional regulator</fullName>
    </submittedName>
</protein>
<dbReference type="InterPro" id="IPR050192">
    <property type="entry name" value="CopG/NikR_regulator"/>
</dbReference>
<dbReference type="KEGG" id="hsai:HPS36_15880"/>
<geneLocation type="plasmid" evidence="6">
    <name>phar01</name>
</geneLocation>
<dbReference type="CDD" id="cd22231">
    <property type="entry name" value="RHH_NikR_HicB-like"/>
    <property type="match status" value="1"/>
</dbReference>
<sequence>MRTSLNIPEEIVDSFDETWQEQGLESRSRAGREAIQEYIERHTSLRQIGGEVIATISFDYEHTLVIGELHTVQHEYSDVIATTHHMHHGEWCLETIFCSGPADQIRTLVYKLRDFDAVGRVNVTFLQPAANDSVEEFRNQNHEPE</sequence>
<organism evidence="5 6">
    <name type="scientific">Halorubrum salinarum</name>
    <dbReference type="NCBI Taxonomy" id="2739057"/>
    <lineage>
        <taxon>Archaea</taxon>
        <taxon>Methanobacteriati</taxon>
        <taxon>Methanobacteriota</taxon>
        <taxon>Stenosarchaea group</taxon>
        <taxon>Halobacteria</taxon>
        <taxon>Halobacteriales</taxon>
        <taxon>Haloferacaceae</taxon>
        <taxon>Halorubrum</taxon>
    </lineage>
</organism>
<dbReference type="RefSeq" id="WP_173230938.1">
    <property type="nucleotide sequence ID" value="NZ_CP053942.1"/>
</dbReference>
<dbReference type="InterPro" id="IPR045865">
    <property type="entry name" value="ACT-like_dom_sf"/>
</dbReference>
<keyword evidence="3" id="KW-0804">Transcription</keyword>
<evidence type="ECO:0000256" key="3">
    <source>
        <dbReference type="ARBA" id="ARBA00023163"/>
    </source>
</evidence>
<evidence type="ECO:0000256" key="1">
    <source>
        <dbReference type="ARBA" id="ARBA00023015"/>
    </source>
</evidence>
<dbReference type="InterPro" id="IPR013321">
    <property type="entry name" value="Arc_rbn_hlx_hlx"/>
</dbReference>